<comment type="caution">
    <text evidence="1">The sequence shown here is derived from an EMBL/GenBank/DDBJ whole genome shotgun (WGS) entry which is preliminary data.</text>
</comment>
<evidence type="ECO:0000313" key="2">
    <source>
        <dbReference type="Proteomes" id="UP001234297"/>
    </source>
</evidence>
<accession>A0ACC2L6R4</accession>
<dbReference type="EMBL" id="CM056815">
    <property type="protein sequence ID" value="KAJ8628738.1"/>
    <property type="molecule type" value="Genomic_DNA"/>
</dbReference>
<organism evidence="1 2">
    <name type="scientific">Persea americana</name>
    <name type="common">Avocado</name>
    <dbReference type="NCBI Taxonomy" id="3435"/>
    <lineage>
        <taxon>Eukaryota</taxon>
        <taxon>Viridiplantae</taxon>
        <taxon>Streptophyta</taxon>
        <taxon>Embryophyta</taxon>
        <taxon>Tracheophyta</taxon>
        <taxon>Spermatophyta</taxon>
        <taxon>Magnoliopsida</taxon>
        <taxon>Magnoliidae</taxon>
        <taxon>Laurales</taxon>
        <taxon>Lauraceae</taxon>
        <taxon>Persea</taxon>
    </lineage>
</organism>
<reference evidence="1 2" key="1">
    <citation type="journal article" date="2022" name="Hortic Res">
        <title>A haplotype resolved chromosomal level avocado genome allows analysis of novel avocado genes.</title>
        <authorList>
            <person name="Nath O."/>
            <person name="Fletcher S.J."/>
            <person name="Hayward A."/>
            <person name="Shaw L.M."/>
            <person name="Masouleh A.K."/>
            <person name="Furtado A."/>
            <person name="Henry R.J."/>
            <person name="Mitter N."/>
        </authorList>
    </citation>
    <scope>NUCLEOTIDE SEQUENCE [LARGE SCALE GENOMIC DNA]</scope>
    <source>
        <strain evidence="2">cv. Hass</strain>
    </source>
</reference>
<protein>
    <submittedName>
        <fullName evidence="1">Uncharacterized protein</fullName>
    </submittedName>
</protein>
<sequence>MDLEASTTKRRDTDANSIPSKKRAWNTKATQVTMTNYKERLRAKPTTRPLSGFVVPNPNPTNETAIPENEDSLIVYRIKEDGSLSIEKMKEEDESNEPSKMSTSNGPGPGPEDAVEGLREASFSCMVSYHSESLPISSVSRTNVTLNSFTFPLQMTRR</sequence>
<proteinExistence type="predicted"/>
<name>A0ACC2L6R4_PERAE</name>
<evidence type="ECO:0000313" key="1">
    <source>
        <dbReference type="EMBL" id="KAJ8628738.1"/>
    </source>
</evidence>
<keyword evidence="2" id="KW-1185">Reference proteome</keyword>
<dbReference type="Proteomes" id="UP001234297">
    <property type="component" value="Chromosome 7"/>
</dbReference>
<gene>
    <name evidence="1" type="ORF">MRB53_022061</name>
</gene>